<organism evidence="2 3">
    <name type="scientific">Riccia sorocarpa</name>
    <dbReference type="NCBI Taxonomy" id="122646"/>
    <lineage>
        <taxon>Eukaryota</taxon>
        <taxon>Viridiplantae</taxon>
        <taxon>Streptophyta</taxon>
        <taxon>Embryophyta</taxon>
        <taxon>Marchantiophyta</taxon>
        <taxon>Marchantiopsida</taxon>
        <taxon>Marchantiidae</taxon>
        <taxon>Marchantiales</taxon>
        <taxon>Ricciaceae</taxon>
        <taxon>Riccia</taxon>
    </lineage>
</organism>
<dbReference type="Proteomes" id="UP001633002">
    <property type="component" value="Unassembled WGS sequence"/>
</dbReference>
<feature type="compositionally biased region" description="Gly residues" evidence="1">
    <location>
        <begin position="18"/>
        <end position="28"/>
    </location>
</feature>
<proteinExistence type="predicted"/>
<keyword evidence="3" id="KW-1185">Reference proteome</keyword>
<dbReference type="AlphaFoldDB" id="A0ABD3GUE6"/>
<feature type="compositionally biased region" description="Low complexity" evidence="1">
    <location>
        <begin position="1"/>
        <end position="17"/>
    </location>
</feature>
<reference evidence="2 3" key="1">
    <citation type="submission" date="2024-09" db="EMBL/GenBank/DDBJ databases">
        <title>Chromosome-scale assembly of Riccia sorocarpa.</title>
        <authorList>
            <person name="Paukszto L."/>
        </authorList>
    </citation>
    <scope>NUCLEOTIDE SEQUENCE [LARGE SCALE GENOMIC DNA]</scope>
    <source>
        <strain evidence="2">LP-2024</strain>
        <tissue evidence="2">Aerial parts of the thallus</tissue>
    </source>
</reference>
<feature type="region of interest" description="Disordered" evidence="1">
    <location>
        <begin position="1"/>
        <end position="28"/>
    </location>
</feature>
<comment type="caution">
    <text evidence="2">The sequence shown here is derived from an EMBL/GenBank/DDBJ whole genome shotgun (WGS) entry which is preliminary data.</text>
</comment>
<sequence length="129" mass="13238">MARSTSVGASTSADTAGSDGGAAAGSGVGAADGSGAAGIGVMGVGAAGSTVPLAVVFDTEAVANSELVVEPELRDRVREIARRFIIVLGGWELFDRAMKEEFLEEDLLSALLAVPSLTRWKDVMDLLWV</sequence>
<dbReference type="EMBL" id="JBJQOH010000007">
    <property type="protein sequence ID" value="KAL3681802.1"/>
    <property type="molecule type" value="Genomic_DNA"/>
</dbReference>
<accession>A0ABD3GUE6</accession>
<protein>
    <submittedName>
        <fullName evidence="2">Uncharacterized protein</fullName>
    </submittedName>
</protein>
<evidence type="ECO:0000313" key="2">
    <source>
        <dbReference type="EMBL" id="KAL3681802.1"/>
    </source>
</evidence>
<evidence type="ECO:0000256" key="1">
    <source>
        <dbReference type="SAM" id="MobiDB-lite"/>
    </source>
</evidence>
<name>A0ABD3GUE6_9MARC</name>
<evidence type="ECO:0000313" key="3">
    <source>
        <dbReference type="Proteomes" id="UP001633002"/>
    </source>
</evidence>
<gene>
    <name evidence="2" type="ORF">R1sor_024758</name>
</gene>